<dbReference type="InterPro" id="IPR036249">
    <property type="entry name" value="Thioredoxin-like_sf"/>
</dbReference>
<evidence type="ECO:0000256" key="3">
    <source>
        <dbReference type="ARBA" id="ARBA00022729"/>
    </source>
</evidence>
<evidence type="ECO:0000256" key="5">
    <source>
        <dbReference type="ARBA" id="ARBA00023157"/>
    </source>
</evidence>
<keyword evidence="5" id="KW-1015">Disulfide bond</keyword>
<dbReference type="InterPro" id="IPR009094">
    <property type="entry name" value="DiS-bond_isomerase_DsbC/G_N_sf"/>
</dbReference>
<dbReference type="InterPro" id="IPR033954">
    <property type="entry name" value="DiS-bond_Isoase_DsbC/G"/>
</dbReference>
<dbReference type="InterPro" id="IPR012336">
    <property type="entry name" value="Thioredoxin-like_fold"/>
</dbReference>
<reference evidence="9" key="1">
    <citation type="journal article" date="2015" name="Nature">
        <title>Complex archaea that bridge the gap between prokaryotes and eukaryotes.</title>
        <authorList>
            <person name="Spang A."/>
            <person name="Saw J.H."/>
            <person name="Jorgensen S.L."/>
            <person name="Zaremba-Niedzwiedzka K."/>
            <person name="Martijn J."/>
            <person name="Lind A.E."/>
            <person name="van Eijk R."/>
            <person name="Schleper C."/>
            <person name="Guy L."/>
            <person name="Ettema T.J."/>
        </authorList>
    </citation>
    <scope>NUCLEOTIDE SEQUENCE</scope>
</reference>
<dbReference type="Pfam" id="PF13098">
    <property type="entry name" value="Thioredoxin_2"/>
    <property type="match status" value="1"/>
</dbReference>
<organism evidence="9">
    <name type="scientific">marine sediment metagenome</name>
    <dbReference type="NCBI Taxonomy" id="412755"/>
    <lineage>
        <taxon>unclassified sequences</taxon>
        <taxon>metagenomes</taxon>
        <taxon>ecological metagenomes</taxon>
    </lineage>
</organism>
<dbReference type="PANTHER" id="PTHR35272">
    <property type="entry name" value="THIOL:DISULFIDE INTERCHANGE PROTEIN DSBC-RELATED"/>
    <property type="match status" value="1"/>
</dbReference>
<accession>A0A0F9BTS7</accession>
<feature type="domain" description="Disulphide bond isomerase DsbC/G N-terminal" evidence="7">
    <location>
        <begin position="29"/>
        <end position="82"/>
    </location>
</feature>
<dbReference type="SUPFAM" id="SSF54423">
    <property type="entry name" value="DsbC/DsbG N-terminal domain-like"/>
    <property type="match status" value="1"/>
</dbReference>
<comment type="caution">
    <text evidence="9">The sequence shown here is derived from an EMBL/GenBank/DDBJ whole genome shotgun (WGS) entry which is preliminary data.</text>
</comment>
<dbReference type="EMBL" id="LAZR01039320">
    <property type="protein sequence ID" value="KKL17287.1"/>
    <property type="molecule type" value="Genomic_DNA"/>
</dbReference>
<dbReference type="Gene3D" id="3.10.450.70">
    <property type="entry name" value="Disulphide bond isomerase, DsbC/G, N-terminal"/>
    <property type="match status" value="1"/>
</dbReference>
<proteinExistence type="inferred from homology"/>
<evidence type="ECO:0000256" key="1">
    <source>
        <dbReference type="ARBA" id="ARBA00004418"/>
    </source>
</evidence>
<evidence type="ECO:0000259" key="8">
    <source>
        <dbReference type="Pfam" id="PF13098"/>
    </source>
</evidence>
<evidence type="ECO:0008006" key="10">
    <source>
        <dbReference type="Google" id="ProtNLM"/>
    </source>
</evidence>
<comment type="similarity">
    <text evidence="2">Belongs to the thioredoxin family. DsbC subfamily.</text>
</comment>
<feature type="domain" description="Thioredoxin-like fold" evidence="8">
    <location>
        <begin position="120"/>
        <end position="242"/>
    </location>
</feature>
<dbReference type="Pfam" id="PF10411">
    <property type="entry name" value="DsbC_N"/>
    <property type="match status" value="1"/>
</dbReference>
<dbReference type="SUPFAM" id="SSF52833">
    <property type="entry name" value="Thioredoxin-like"/>
    <property type="match status" value="1"/>
</dbReference>
<evidence type="ECO:0000256" key="6">
    <source>
        <dbReference type="ARBA" id="ARBA00023284"/>
    </source>
</evidence>
<dbReference type="InterPro" id="IPR051470">
    <property type="entry name" value="Thiol:disulfide_interchange"/>
</dbReference>
<dbReference type="Gene3D" id="3.40.30.10">
    <property type="entry name" value="Glutaredoxin"/>
    <property type="match status" value="1"/>
</dbReference>
<gene>
    <name evidence="9" type="ORF">LCGC14_2487060</name>
</gene>
<evidence type="ECO:0000256" key="2">
    <source>
        <dbReference type="ARBA" id="ARBA00009813"/>
    </source>
</evidence>
<keyword evidence="4" id="KW-0574">Periplasm</keyword>
<dbReference type="GO" id="GO:0042597">
    <property type="term" value="C:periplasmic space"/>
    <property type="evidence" value="ECO:0007669"/>
    <property type="project" value="UniProtKB-SubCell"/>
</dbReference>
<dbReference type="PANTHER" id="PTHR35272:SF3">
    <property type="entry name" value="THIOL:DISULFIDE INTERCHANGE PROTEIN DSBC"/>
    <property type="match status" value="1"/>
</dbReference>
<dbReference type="CDD" id="cd03020">
    <property type="entry name" value="DsbA_DsbC_DsbG"/>
    <property type="match status" value="1"/>
</dbReference>
<dbReference type="AlphaFoldDB" id="A0A0F9BTS7"/>
<evidence type="ECO:0000256" key="4">
    <source>
        <dbReference type="ARBA" id="ARBA00022764"/>
    </source>
</evidence>
<protein>
    <recommendedName>
        <fullName evidence="10">Thiol:disulfide interchange protein</fullName>
    </recommendedName>
</protein>
<name>A0A0F9BTS7_9ZZZZ</name>
<keyword evidence="3" id="KW-0732">Signal</keyword>
<evidence type="ECO:0000313" key="9">
    <source>
        <dbReference type="EMBL" id="KKL17287.1"/>
    </source>
</evidence>
<keyword evidence="6" id="KW-0676">Redox-active center</keyword>
<dbReference type="InterPro" id="IPR018950">
    <property type="entry name" value="DiS-bond_isomerase_DsbC/G_N"/>
</dbReference>
<evidence type="ECO:0000259" key="7">
    <source>
        <dbReference type="Pfam" id="PF10411"/>
    </source>
</evidence>
<sequence>MMKSIVGFMVATLLLSAVNAEPVSEVIAKTIRDNLKAARPDLNYGAVETSPINGLYIVRVNGTQFFYVNETGEYLITGDMYQALPGLFIPVKDLEAARIRKGLMESVAKDDMIIFSAVDETKAVIYVFTDVDCGYCQKLHNEALPGLTMGGVEVRYLAFPRAGIGSPSYRKIASAWCAKDKQKALTALKNRQPIPENVCKDNPVAAQYALGQEAGVTGTPALIMEDGTLLPGYRPAPELLKVIGVN</sequence>
<comment type="subcellular location">
    <subcellularLocation>
        <location evidence="1">Periplasm</location>
    </subcellularLocation>
</comment>